<gene>
    <name evidence="1" type="ORF">PanWU01x14_330260</name>
</gene>
<name>A0A2P5AI18_PARAD</name>
<dbReference type="EMBL" id="JXTB01000579">
    <property type="protein sequence ID" value="PON36196.1"/>
    <property type="molecule type" value="Genomic_DNA"/>
</dbReference>
<proteinExistence type="predicted"/>
<dbReference type="AlphaFoldDB" id="A0A2P5AI18"/>
<evidence type="ECO:0000313" key="2">
    <source>
        <dbReference type="Proteomes" id="UP000237105"/>
    </source>
</evidence>
<evidence type="ECO:0000313" key="1">
    <source>
        <dbReference type="EMBL" id="PON36196.1"/>
    </source>
</evidence>
<dbReference type="OrthoDB" id="10408765at2759"/>
<dbReference type="Proteomes" id="UP000237105">
    <property type="component" value="Unassembled WGS sequence"/>
</dbReference>
<reference evidence="2" key="1">
    <citation type="submission" date="2016-06" db="EMBL/GenBank/DDBJ databases">
        <title>Parallel loss of symbiosis genes in relatives of nitrogen-fixing non-legume Parasponia.</title>
        <authorList>
            <person name="Van Velzen R."/>
            <person name="Holmer R."/>
            <person name="Bu F."/>
            <person name="Rutten L."/>
            <person name="Van Zeijl A."/>
            <person name="Liu W."/>
            <person name="Santuari L."/>
            <person name="Cao Q."/>
            <person name="Sharma T."/>
            <person name="Shen D."/>
            <person name="Roswanjaya Y."/>
            <person name="Wardhani T."/>
            <person name="Kalhor M.S."/>
            <person name="Jansen J."/>
            <person name="Van den Hoogen J."/>
            <person name="Gungor B."/>
            <person name="Hartog M."/>
            <person name="Hontelez J."/>
            <person name="Verver J."/>
            <person name="Yang W.-C."/>
            <person name="Schijlen E."/>
            <person name="Repin R."/>
            <person name="Schilthuizen M."/>
            <person name="Schranz E."/>
            <person name="Heidstra R."/>
            <person name="Miyata K."/>
            <person name="Fedorova E."/>
            <person name="Kohlen W."/>
            <person name="Bisseling T."/>
            <person name="Smit S."/>
            <person name="Geurts R."/>
        </authorList>
    </citation>
    <scope>NUCLEOTIDE SEQUENCE [LARGE SCALE GENOMIC DNA]</scope>
    <source>
        <strain evidence="2">cv. WU1-14</strain>
    </source>
</reference>
<keyword evidence="2" id="KW-1185">Reference proteome</keyword>
<comment type="caution">
    <text evidence="1">The sequence shown here is derived from an EMBL/GenBank/DDBJ whole genome shotgun (WGS) entry which is preliminary data.</text>
</comment>
<organism evidence="1 2">
    <name type="scientific">Parasponia andersonii</name>
    <name type="common">Sponia andersonii</name>
    <dbReference type="NCBI Taxonomy" id="3476"/>
    <lineage>
        <taxon>Eukaryota</taxon>
        <taxon>Viridiplantae</taxon>
        <taxon>Streptophyta</taxon>
        <taxon>Embryophyta</taxon>
        <taxon>Tracheophyta</taxon>
        <taxon>Spermatophyta</taxon>
        <taxon>Magnoliopsida</taxon>
        <taxon>eudicotyledons</taxon>
        <taxon>Gunneridae</taxon>
        <taxon>Pentapetalae</taxon>
        <taxon>rosids</taxon>
        <taxon>fabids</taxon>
        <taxon>Rosales</taxon>
        <taxon>Cannabaceae</taxon>
        <taxon>Parasponia</taxon>
    </lineage>
</organism>
<accession>A0A2P5AI18</accession>
<sequence>MLENDSAEAESVFRQDPVVSFGVPLVAAVLKVNELHFESLSGHTEGLELYQREREREYSKSRNGLRPYRNIQTFNL</sequence>
<protein>
    <submittedName>
        <fullName evidence="1">Uncharacterized protein</fullName>
    </submittedName>
</protein>